<dbReference type="AlphaFoldDB" id="A0A2K2CGB2"/>
<evidence type="ECO:0000313" key="1">
    <source>
        <dbReference type="EMBL" id="PNT61068.1"/>
    </source>
</evidence>
<gene>
    <name evidence="1" type="ORF">BRADI_5g09984v3</name>
</gene>
<proteinExistence type="predicted"/>
<protein>
    <submittedName>
        <fullName evidence="1 2">Uncharacterized protein</fullName>
    </submittedName>
</protein>
<dbReference type="EnsemblPlants" id="PNT61068">
    <property type="protein sequence ID" value="PNT61068"/>
    <property type="gene ID" value="BRADI_5g09984v3"/>
</dbReference>
<evidence type="ECO:0000313" key="2">
    <source>
        <dbReference type="EnsemblPlants" id="PNT61068"/>
    </source>
</evidence>
<dbReference type="Gramene" id="PNT61068">
    <property type="protein sequence ID" value="PNT61068"/>
    <property type="gene ID" value="BRADI_5g09984v3"/>
</dbReference>
<dbReference type="InParanoid" id="A0A2K2CGB2"/>
<organism evidence="1">
    <name type="scientific">Brachypodium distachyon</name>
    <name type="common">Purple false brome</name>
    <name type="synonym">Trachynia distachya</name>
    <dbReference type="NCBI Taxonomy" id="15368"/>
    <lineage>
        <taxon>Eukaryota</taxon>
        <taxon>Viridiplantae</taxon>
        <taxon>Streptophyta</taxon>
        <taxon>Embryophyta</taxon>
        <taxon>Tracheophyta</taxon>
        <taxon>Spermatophyta</taxon>
        <taxon>Magnoliopsida</taxon>
        <taxon>Liliopsida</taxon>
        <taxon>Poales</taxon>
        <taxon>Poaceae</taxon>
        <taxon>BOP clade</taxon>
        <taxon>Pooideae</taxon>
        <taxon>Stipodae</taxon>
        <taxon>Brachypodieae</taxon>
        <taxon>Brachypodium</taxon>
    </lineage>
</organism>
<dbReference type="Proteomes" id="UP000008810">
    <property type="component" value="Chromosome 5"/>
</dbReference>
<dbReference type="EMBL" id="CM000884">
    <property type="protein sequence ID" value="PNT61068.1"/>
    <property type="molecule type" value="Genomic_DNA"/>
</dbReference>
<name>A0A2K2CGB2_BRADI</name>
<reference evidence="1" key="2">
    <citation type="submission" date="2017-06" db="EMBL/GenBank/DDBJ databases">
        <title>WGS assembly of Brachypodium distachyon.</title>
        <authorList>
            <consortium name="The International Brachypodium Initiative"/>
            <person name="Lucas S."/>
            <person name="Harmon-Smith M."/>
            <person name="Lail K."/>
            <person name="Tice H."/>
            <person name="Grimwood J."/>
            <person name="Bruce D."/>
            <person name="Barry K."/>
            <person name="Shu S."/>
            <person name="Lindquist E."/>
            <person name="Wang M."/>
            <person name="Pitluck S."/>
            <person name="Vogel J.P."/>
            <person name="Garvin D.F."/>
            <person name="Mockler T.C."/>
            <person name="Schmutz J."/>
            <person name="Rokhsar D."/>
            <person name="Bevan M.W."/>
        </authorList>
    </citation>
    <scope>NUCLEOTIDE SEQUENCE</scope>
    <source>
        <strain evidence="1">Bd21</strain>
    </source>
</reference>
<keyword evidence="3" id="KW-1185">Reference proteome</keyword>
<evidence type="ECO:0000313" key="3">
    <source>
        <dbReference type="Proteomes" id="UP000008810"/>
    </source>
</evidence>
<sequence length="65" mass="7543">MTCLHREMSYSSPMEQSNFRISNCISMRHNPPHRKQHQKSQLQCLLTKISCSAAWIKLLATILIT</sequence>
<reference evidence="2" key="3">
    <citation type="submission" date="2018-08" db="UniProtKB">
        <authorList>
            <consortium name="EnsemblPlants"/>
        </authorList>
    </citation>
    <scope>IDENTIFICATION</scope>
    <source>
        <strain evidence="2">cv. Bd21</strain>
    </source>
</reference>
<reference evidence="1 2" key="1">
    <citation type="journal article" date="2010" name="Nature">
        <title>Genome sequencing and analysis of the model grass Brachypodium distachyon.</title>
        <authorList>
            <consortium name="International Brachypodium Initiative"/>
        </authorList>
    </citation>
    <scope>NUCLEOTIDE SEQUENCE [LARGE SCALE GENOMIC DNA]</scope>
    <source>
        <strain evidence="1 2">Bd21</strain>
    </source>
</reference>
<accession>A0A2K2CGB2</accession>